<dbReference type="InterPro" id="IPR011701">
    <property type="entry name" value="MFS"/>
</dbReference>
<name>A0AAE0G3R2_9CHLO</name>
<dbReference type="EMBL" id="LGRX02010036">
    <property type="protein sequence ID" value="KAK3271060.1"/>
    <property type="molecule type" value="Genomic_DNA"/>
</dbReference>
<evidence type="ECO:0000256" key="2">
    <source>
        <dbReference type="ARBA" id="ARBA00022448"/>
    </source>
</evidence>
<feature type="compositionally biased region" description="Polar residues" evidence="8">
    <location>
        <begin position="141"/>
        <end position="153"/>
    </location>
</feature>
<feature type="transmembrane region" description="Helical" evidence="9">
    <location>
        <begin position="38"/>
        <end position="59"/>
    </location>
</feature>
<feature type="domain" description="Major facilitator superfamily (MFS) profile" evidence="10">
    <location>
        <begin position="1"/>
        <end position="387"/>
    </location>
</feature>
<evidence type="ECO:0000256" key="4">
    <source>
        <dbReference type="ARBA" id="ARBA00022847"/>
    </source>
</evidence>
<evidence type="ECO:0000313" key="12">
    <source>
        <dbReference type="Proteomes" id="UP001190700"/>
    </source>
</evidence>
<keyword evidence="6 9" id="KW-0472">Membrane</keyword>
<organism evidence="11 12">
    <name type="scientific">Cymbomonas tetramitiformis</name>
    <dbReference type="NCBI Taxonomy" id="36881"/>
    <lineage>
        <taxon>Eukaryota</taxon>
        <taxon>Viridiplantae</taxon>
        <taxon>Chlorophyta</taxon>
        <taxon>Pyramimonadophyceae</taxon>
        <taxon>Pyramimonadales</taxon>
        <taxon>Pyramimonadaceae</taxon>
        <taxon>Cymbomonas</taxon>
    </lineage>
</organism>
<dbReference type="Proteomes" id="UP001190700">
    <property type="component" value="Unassembled WGS sequence"/>
</dbReference>
<keyword evidence="2" id="KW-0813">Transport</keyword>
<dbReference type="FunFam" id="1.20.1250.20:FF:000003">
    <property type="entry name" value="Solute carrier family 17 member 3"/>
    <property type="match status" value="1"/>
</dbReference>
<comment type="caution">
    <text evidence="11">The sequence shown here is derived from an EMBL/GenBank/DDBJ whole genome shotgun (WGS) entry which is preliminary data.</text>
</comment>
<evidence type="ECO:0000256" key="7">
    <source>
        <dbReference type="ARBA" id="ARBA00024362"/>
    </source>
</evidence>
<dbReference type="PANTHER" id="PTHR11662:SF446">
    <property type="entry name" value="SODIUM-DEPENDENT PHOSPHATE TRANSPORT PROTEIN 1, CHLOROPLASTIC"/>
    <property type="match status" value="1"/>
</dbReference>
<evidence type="ECO:0000256" key="6">
    <source>
        <dbReference type="ARBA" id="ARBA00023136"/>
    </source>
</evidence>
<proteinExistence type="inferred from homology"/>
<keyword evidence="12" id="KW-1185">Reference proteome</keyword>
<comment type="similarity">
    <text evidence="7">Belongs to the major facilitator superfamily. Sodium/anion cotransporter (TC 2.A.1.14) family.</text>
</comment>
<feature type="non-terminal residue" evidence="11">
    <location>
        <position position="1"/>
    </location>
</feature>
<dbReference type="PANTHER" id="PTHR11662">
    <property type="entry name" value="SOLUTE CARRIER FAMILY 17"/>
    <property type="match status" value="1"/>
</dbReference>
<dbReference type="InterPro" id="IPR050382">
    <property type="entry name" value="MFS_Na/Anion_cotransporter"/>
</dbReference>
<keyword evidence="3 9" id="KW-0812">Transmembrane</keyword>
<feature type="transmembrane region" description="Helical" evidence="9">
    <location>
        <begin position="238"/>
        <end position="258"/>
    </location>
</feature>
<gene>
    <name evidence="11" type="ORF">CYMTET_20569</name>
</gene>
<feature type="transmembrane region" description="Helical" evidence="9">
    <location>
        <begin position="270"/>
        <end position="292"/>
    </location>
</feature>
<evidence type="ECO:0000256" key="9">
    <source>
        <dbReference type="SAM" id="Phobius"/>
    </source>
</evidence>
<dbReference type="AlphaFoldDB" id="A0AAE0G3R2"/>
<evidence type="ECO:0000256" key="5">
    <source>
        <dbReference type="ARBA" id="ARBA00022989"/>
    </source>
</evidence>
<dbReference type="InterPro" id="IPR036259">
    <property type="entry name" value="MFS_trans_sf"/>
</dbReference>
<feature type="transmembrane region" description="Helical" evidence="9">
    <location>
        <begin position="100"/>
        <end position="120"/>
    </location>
</feature>
<feature type="transmembrane region" description="Helical" evidence="9">
    <location>
        <begin position="71"/>
        <end position="94"/>
    </location>
</feature>
<evidence type="ECO:0000256" key="1">
    <source>
        <dbReference type="ARBA" id="ARBA00004141"/>
    </source>
</evidence>
<dbReference type="Pfam" id="PF07690">
    <property type="entry name" value="MFS_1"/>
    <property type="match status" value="1"/>
</dbReference>
<feature type="region of interest" description="Disordered" evidence="8">
    <location>
        <begin position="131"/>
        <end position="175"/>
    </location>
</feature>
<accession>A0AAE0G3R2</accession>
<dbReference type="GO" id="GO:0015293">
    <property type="term" value="F:symporter activity"/>
    <property type="evidence" value="ECO:0007669"/>
    <property type="project" value="UniProtKB-KW"/>
</dbReference>
<dbReference type="SUPFAM" id="SSF103473">
    <property type="entry name" value="MFS general substrate transporter"/>
    <property type="match status" value="1"/>
</dbReference>
<protein>
    <recommendedName>
        <fullName evidence="10">Major facilitator superfamily (MFS) profile domain-containing protein</fullName>
    </recommendedName>
</protein>
<evidence type="ECO:0000259" key="10">
    <source>
        <dbReference type="PROSITE" id="PS50850"/>
    </source>
</evidence>
<feature type="transmembrane region" description="Helical" evidence="9">
    <location>
        <begin position="12"/>
        <end position="32"/>
    </location>
</feature>
<feature type="transmembrane region" description="Helical" evidence="9">
    <location>
        <begin position="197"/>
        <end position="218"/>
    </location>
</feature>
<comment type="subcellular location">
    <subcellularLocation>
        <location evidence="1">Membrane</location>
        <topology evidence="1">Multi-pass membrane protein</topology>
    </subcellularLocation>
</comment>
<feature type="transmembrane region" description="Helical" evidence="9">
    <location>
        <begin position="331"/>
        <end position="355"/>
    </location>
</feature>
<keyword evidence="5 9" id="KW-1133">Transmembrane helix</keyword>
<reference evidence="11 12" key="1">
    <citation type="journal article" date="2015" name="Genome Biol. Evol.">
        <title>Comparative Genomics of a Bacterivorous Green Alga Reveals Evolutionary Causalities and Consequences of Phago-Mixotrophic Mode of Nutrition.</title>
        <authorList>
            <person name="Burns J.A."/>
            <person name="Paasch A."/>
            <person name="Narechania A."/>
            <person name="Kim E."/>
        </authorList>
    </citation>
    <scope>NUCLEOTIDE SEQUENCE [LARGE SCALE GENOMIC DNA]</scope>
    <source>
        <strain evidence="11 12">PLY_AMNH</strain>
    </source>
</reference>
<dbReference type="PROSITE" id="PS50850">
    <property type="entry name" value="MFS"/>
    <property type="match status" value="1"/>
</dbReference>
<feature type="transmembrane region" description="Helical" evidence="9">
    <location>
        <begin position="361"/>
        <end position="379"/>
    </location>
</feature>
<dbReference type="GO" id="GO:0016020">
    <property type="term" value="C:membrane"/>
    <property type="evidence" value="ECO:0007669"/>
    <property type="project" value="UniProtKB-SubCell"/>
</dbReference>
<dbReference type="Gene3D" id="1.20.1250.20">
    <property type="entry name" value="MFS general substrate transporter like domains"/>
    <property type="match status" value="2"/>
</dbReference>
<evidence type="ECO:0000256" key="3">
    <source>
        <dbReference type="ARBA" id="ARBA00022692"/>
    </source>
</evidence>
<evidence type="ECO:0000313" key="11">
    <source>
        <dbReference type="EMBL" id="KAK3271060.1"/>
    </source>
</evidence>
<evidence type="ECO:0000256" key="8">
    <source>
        <dbReference type="SAM" id="MobiDB-lite"/>
    </source>
</evidence>
<keyword evidence="4" id="KW-0769">Symport</keyword>
<sequence length="399" mass="41378">QLADQLGPKKVLAAGVCVWSAACAATPTAASLGTGPLLAVRVLLGLGEGVAFPAVHSLIARHVPSDQQSTAVGITTAASYLGAAGAFLVTPLVIRTYDWQTAFQAFGALALLWLPAWLVFPLPPLLGKAAAQQPPLPSQPEGTLQSPPLSPKSTGVEDREPSDMPASLDLPAPPSGGGTKILAGLRDLMPLLQRREVIAICVAQYTQSWGLYGLINWLPTFFSDVYGVTLEEVGGFTFVPYVVQGTVGVAAGVLADKLVKDSGDRRRVRVMLQVLGMLGPGVCLIVAASPGMESQPDAARNIITAGLGLSALSLGGVSANHLDIAPRHAGAVFGAGNTSATIAGFLSVPVTGLLLDWTNSWFLVFGITAAHYFLGAIIYQAWAGGEVLPEDGKIAYELQ</sequence>
<dbReference type="InterPro" id="IPR020846">
    <property type="entry name" value="MFS_dom"/>
</dbReference>